<reference evidence="3 4" key="1">
    <citation type="submission" date="2011-12" db="EMBL/GenBank/DDBJ databases">
        <title>Comparative genomics of primate cytomegaloviruses.</title>
        <authorList>
            <person name="Davison A.J."/>
            <person name="Holton M."/>
            <person name="Dolan A."/>
            <person name="Dargan D.J."/>
            <person name="Gatherer D."/>
            <person name="Hayward G.S."/>
        </authorList>
    </citation>
    <scope>NUCLEOTIDE SEQUENCE [LARGE SCALE GENOMIC DNA]</scope>
    <source>
        <strain evidence="3">2715</strain>
    </source>
</reference>
<gene>
    <name evidence="3" type="primary">RL11P</name>
</gene>
<evidence type="ECO:0000313" key="3">
    <source>
        <dbReference type="EMBL" id="AEV80375.1"/>
    </source>
</evidence>
<keyword evidence="4" id="KW-1185">Reference proteome</keyword>
<dbReference type="KEGG" id="vg:25026428"/>
<organism evidence="3 4">
    <name type="scientific">Simian cytomegalovirus (strain Colburn)</name>
    <dbReference type="NCBI Taxonomy" id="50292"/>
    <lineage>
        <taxon>Viruses</taxon>
        <taxon>Duplodnaviria</taxon>
        <taxon>Heunggongvirae</taxon>
        <taxon>Peploviricota</taxon>
        <taxon>Herviviricetes</taxon>
        <taxon>Herpesvirales</taxon>
        <taxon>Orthoherpesviridae</taxon>
        <taxon>Betaherpesvirinae</taxon>
        <taxon>Cytomegalovirus</taxon>
        <taxon>Cytomegalovirus cercopithecinebeta5</taxon>
    </lineage>
</organism>
<sequence length="276" mass="31901">MALQYSYLKITCILFIICNVQLFITAFLVTTSPPFCNDCRRCTHIVTHNNETIILNSTYYHPDNPKSRWYWGPYDDICNMKLGSKIRNITGLDHDCVNSSLVLRNLTSNSMPYEHHILVGQRQDNYYYNITVVARNQSLDDVPRLDECANKRCTTQVRYPERCNQRKPSVRTTTKKTTTKTTKNTKKTTTNKQHVKKPTDQNQPLQTTITITAPSSVLKPLGTDGNYTELGYLASTEFPAEHVAWGAAILIILLLAIWAFRYWLRKSKNRHTREYL</sequence>
<organismHost>
    <name type="scientific">Macaca</name>
    <name type="common">macaques</name>
    <dbReference type="NCBI Taxonomy" id="9539"/>
</organismHost>
<evidence type="ECO:0000256" key="2">
    <source>
        <dbReference type="SAM" id="Phobius"/>
    </source>
</evidence>
<feature type="transmembrane region" description="Helical" evidence="2">
    <location>
        <begin position="243"/>
        <end position="264"/>
    </location>
</feature>
<name>G8XT82_SCMVC</name>
<feature type="transmembrane region" description="Helical" evidence="2">
    <location>
        <begin position="7"/>
        <end position="29"/>
    </location>
</feature>
<protein>
    <submittedName>
        <fullName evidence="3">Membrane protein RL11P</fullName>
    </submittedName>
</protein>
<accession>G8XT82</accession>
<dbReference type="EMBL" id="FJ483968">
    <property type="protein sequence ID" value="AEV80375.1"/>
    <property type="molecule type" value="Genomic_DNA"/>
</dbReference>
<proteinExistence type="predicted"/>
<dbReference type="GeneID" id="25026428"/>
<dbReference type="Proteomes" id="UP000116555">
    <property type="component" value="Segment"/>
</dbReference>
<keyword evidence="2" id="KW-0472">Membrane</keyword>
<evidence type="ECO:0000313" key="4">
    <source>
        <dbReference type="Proteomes" id="UP000116555"/>
    </source>
</evidence>
<evidence type="ECO:0000256" key="1">
    <source>
        <dbReference type="SAM" id="MobiDB-lite"/>
    </source>
</evidence>
<dbReference type="RefSeq" id="YP_004935986.1">
    <property type="nucleotide sequence ID" value="NC_012783.2"/>
</dbReference>
<keyword evidence="2" id="KW-1133">Transmembrane helix</keyword>
<feature type="compositionally biased region" description="Basic residues" evidence="1">
    <location>
        <begin position="173"/>
        <end position="186"/>
    </location>
</feature>
<keyword evidence="2" id="KW-0812">Transmembrane</keyword>
<feature type="region of interest" description="Disordered" evidence="1">
    <location>
        <begin position="163"/>
        <end position="203"/>
    </location>
</feature>